<dbReference type="EMBL" id="LPUF01000001">
    <property type="protein sequence ID" value="OQK17457.1"/>
    <property type="molecule type" value="Genomic_DNA"/>
</dbReference>
<dbReference type="SUPFAM" id="SSF53756">
    <property type="entry name" value="UDP-Glycosyltransferase/glycogen phosphorylase"/>
    <property type="match status" value="1"/>
</dbReference>
<sequence>MKPDAKSLPLLVRGPYKGYSGHDCTVRSFVRYLVKAGARINLQDLAHWSPAKLTTDQRDSWFDQFEKPIESNIALHFCMPHQVKVLVDKANVNFTMFEASRIPEFWLRQNQQHDLVIVPTKSSKRFWCDSGFPEQRIRICPLGVDSQRFRPTVVPLNLTDKNGKAVSEYRVRVLNISEIVTRKNLLSLLRVWIQATHQDDDAILIIKLNHSPASLLKFLRDLTLMEKAIGKDRSQAASILFTDQVLTDAQMPALYTTATHYWSMSFGEGWDQPMTEAGASGLRLIAPDHTAYQSYLDSSVACLLPCREVSIDPNKIDKNIRSLFQNAQWWQADEEAAAAAIQQAIAGTDQPQADIRQRLNRQLNWTLAAQRLLEIVNDI</sequence>
<name>A0A1V8M7D5_9GAMM</name>
<dbReference type="Proteomes" id="UP000191980">
    <property type="component" value="Unassembled WGS sequence"/>
</dbReference>
<dbReference type="PANTHER" id="PTHR46656:SF3">
    <property type="entry name" value="PUTATIVE-RELATED"/>
    <property type="match status" value="1"/>
</dbReference>
<dbReference type="AlphaFoldDB" id="A0A1V8M7D5"/>
<comment type="caution">
    <text evidence="1">The sequence shown here is derived from an EMBL/GenBank/DDBJ whole genome shotgun (WGS) entry which is preliminary data.</text>
</comment>
<gene>
    <name evidence="1" type="ORF">AU255_06145</name>
</gene>
<organism evidence="1 2">
    <name type="scientific">Methyloprofundus sedimenti</name>
    <dbReference type="NCBI Taxonomy" id="1420851"/>
    <lineage>
        <taxon>Bacteria</taxon>
        <taxon>Pseudomonadati</taxon>
        <taxon>Pseudomonadota</taxon>
        <taxon>Gammaproteobacteria</taxon>
        <taxon>Methylococcales</taxon>
        <taxon>Methylococcaceae</taxon>
        <taxon>Methyloprofundus</taxon>
    </lineage>
</organism>
<dbReference type="RefSeq" id="WP_080522066.1">
    <property type="nucleotide sequence ID" value="NZ_LPUF01000001.1"/>
</dbReference>
<protein>
    <recommendedName>
        <fullName evidence="3">Glycosyl transferase family 1 domain-containing protein</fullName>
    </recommendedName>
</protein>
<accession>A0A1V8M7D5</accession>
<dbReference type="STRING" id="1420851.AU255_06145"/>
<keyword evidence="2" id="KW-1185">Reference proteome</keyword>
<dbReference type="Gene3D" id="3.40.50.2000">
    <property type="entry name" value="Glycogen Phosphorylase B"/>
    <property type="match status" value="1"/>
</dbReference>
<dbReference type="PANTHER" id="PTHR46656">
    <property type="entry name" value="PUTATIVE-RELATED"/>
    <property type="match status" value="1"/>
</dbReference>
<dbReference type="OrthoDB" id="258796at2"/>
<evidence type="ECO:0008006" key="3">
    <source>
        <dbReference type="Google" id="ProtNLM"/>
    </source>
</evidence>
<reference evidence="1 2" key="1">
    <citation type="submission" date="2015-12" db="EMBL/GenBank/DDBJ databases">
        <authorList>
            <person name="Shamseldin A."/>
            <person name="Moawad H."/>
            <person name="Abd El-Rahim W.M."/>
            <person name="Sadowsky M.J."/>
        </authorList>
    </citation>
    <scope>NUCLEOTIDE SEQUENCE [LARGE SCALE GENOMIC DNA]</scope>
    <source>
        <strain evidence="1 2">WF1</strain>
    </source>
</reference>
<evidence type="ECO:0000313" key="1">
    <source>
        <dbReference type="EMBL" id="OQK17457.1"/>
    </source>
</evidence>
<evidence type="ECO:0000313" key="2">
    <source>
        <dbReference type="Proteomes" id="UP000191980"/>
    </source>
</evidence>
<proteinExistence type="predicted"/>